<dbReference type="RefSeq" id="XP_009822659.1">
    <property type="nucleotide sequence ID" value="XM_009824357.1"/>
</dbReference>
<proteinExistence type="predicted"/>
<accession>W4H8A0</accession>
<evidence type="ECO:0000313" key="1">
    <source>
        <dbReference type="EMBL" id="ETV87796.1"/>
    </source>
</evidence>
<protein>
    <submittedName>
        <fullName evidence="1">Uncharacterized protein</fullName>
    </submittedName>
</protein>
<dbReference type="AlphaFoldDB" id="W4H8A0"/>
<dbReference type="GeneID" id="20803246"/>
<reference evidence="1" key="1">
    <citation type="submission" date="2013-12" db="EMBL/GenBank/DDBJ databases">
        <title>The Genome Sequence of Aphanomyces astaci APO3.</title>
        <authorList>
            <consortium name="The Broad Institute Genomics Platform"/>
            <person name="Russ C."/>
            <person name="Tyler B."/>
            <person name="van West P."/>
            <person name="Dieguez-Uribeondo J."/>
            <person name="Young S.K."/>
            <person name="Zeng Q."/>
            <person name="Gargeya S."/>
            <person name="Fitzgerald M."/>
            <person name="Abouelleil A."/>
            <person name="Alvarado L."/>
            <person name="Chapman S.B."/>
            <person name="Gainer-Dewar J."/>
            <person name="Goldberg J."/>
            <person name="Griggs A."/>
            <person name="Gujja S."/>
            <person name="Hansen M."/>
            <person name="Howarth C."/>
            <person name="Imamovic A."/>
            <person name="Ireland A."/>
            <person name="Larimer J."/>
            <person name="McCowan C."/>
            <person name="Murphy C."/>
            <person name="Pearson M."/>
            <person name="Poon T.W."/>
            <person name="Priest M."/>
            <person name="Roberts A."/>
            <person name="Saif S."/>
            <person name="Shea T."/>
            <person name="Sykes S."/>
            <person name="Wortman J."/>
            <person name="Nusbaum C."/>
            <person name="Birren B."/>
        </authorList>
    </citation>
    <scope>NUCLEOTIDE SEQUENCE [LARGE SCALE GENOMIC DNA]</scope>
    <source>
        <strain evidence="1">APO3</strain>
    </source>
</reference>
<gene>
    <name evidence="1" type="ORF">H257_01250</name>
</gene>
<organism evidence="1">
    <name type="scientific">Aphanomyces astaci</name>
    <name type="common">Crayfish plague agent</name>
    <dbReference type="NCBI Taxonomy" id="112090"/>
    <lineage>
        <taxon>Eukaryota</taxon>
        <taxon>Sar</taxon>
        <taxon>Stramenopiles</taxon>
        <taxon>Oomycota</taxon>
        <taxon>Saprolegniomycetes</taxon>
        <taxon>Saprolegniales</taxon>
        <taxon>Verrucalvaceae</taxon>
        <taxon>Aphanomyces</taxon>
    </lineage>
</organism>
<name>W4H8A0_APHAT</name>
<dbReference type="VEuPathDB" id="FungiDB:H257_01250"/>
<dbReference type="EMBL" id="KI913115">
    <property type="protein sequence ID" value="ETV87796.1"/>
    <property type="molecule type" value="Genomic_DNA"/>
</dbReference>
<sequence>MPLPLVASMARSDDVNNYRSYYWSSLLLSRREDWGDEVNIVEFVHLTDPEPSYCPSFNVSAALATPFRSHR</sequence>